<evidence type="ECO:0000256" key="6">
    <source>
        <dbReference type="ARBA" id="ARBA00023136"/>
    </source>
</evidence>
<evidence type="ECO:0000256" key="2">
    <source>
        <dbReference type="ARBA" id="ARBA00006679"/>
    </source>
</evidence>
<evidence type="ECO:0000256" key="5">
    <source>
        <dbReference type="ARBA" id="ARBA00022989"/>
    </source>
</evidence>
<dbReference type="OrthoDB" id="886570at2"/>
<protein>
    <submittedName>
        <fullName evidence="8">Uncharacterized membrane protein YphA, DoxX/SURF4 family</fullName>
    </submittedName>
</protein>
<dbReference type="InterPro" id="IPR032808">
    <property type="entry name" value="DoxX"/>
</dbReference>
<evidence type="ECO:0000256" key="1">
    <source>
        <dbReference type="ARBA" id="ARBA00004651"/>
    </source>
</evidence>
<keyword evidence="6 7" id="KW-0472">Membrane</keyword>
<dbReference type="AlphaFoldDB" id="A0A1H8RAE2"/>
<feature type="transmembrane region" description="Helical" evidence="7">
    <location>
        <begin position="35"/>
        <end position="55"/>
    </location>
</feature>
<organism evidence="8 9">
    <name type="scientific">Propionispora vibrioides</name>
    <dbReference type="NCBI Taxonomy" id="112903"/>
    <lineage>
        <taxon>Bacteria</taxon>
        <taxon>Bacillati</taxon>
        <taxon>Bacillota</taxon>
        <taxon>Negativicutes</taxon>
        <taxon>Selenomonadales</taxon>
        <taxon>Sporomusaceae</taxon>
        <taxon>Propionispora</taxon>
    </lineage>
</organism>
<dbReference type="Proteomes" id="UP000198847">
    <property type="component" value="Unassembled WGS sequence"/>
</dbReference>
<dbReference type="STRING" id="112903.SAMN04490178_103219"/>
<sequence>MTNRQYEYSLLVLRVTLGVIFLAHGLQKISQLDGVIQFFGSLGMPPFAVYAVAATETIGGAMLLTGFFPRIASIGISLVMLGAIFTTKLDKGLLNGYEYELMLLSAAVAVGLSGSRILSLGEALKAKKQPEQKQF</sequence>
<evidence type="ECO:0000313" key="8">
    <source>
        <dbReference type="EMBL" id="SEO63316.1"/>
    </source>
</evidence>
<feature type="transmembrane region" description="Helical" evidence="7">
    <location>
        <begin position="99"/>
        <end position="118"/>
    </location>
</feature>
<reference evidence="8 9" key="1">
    <citation type="submission" date="2016-10" db="EMBL/GenBank/DDBJ databases">
        <authorList>
            <person name="de Groot N.N."/>
        </authorList>
    </citation>
    <scope>NUCLEOTIDE SEQUENCE [LARGE SCALE GENOMIC DNA]</scope>
    <source>
        <strain evidence="8 9">DSM 13305</strain>
    </source>
</reference>
<name>A0A1H8RAE2_9FIRM</name>
<gene>
    <name evidence="8" type="ORF">SAMN04490178_103219</name>
</gene>
<feature type="transmembrane region" description="Helical" evidence="7">
    <location>
        <begin position="67"/>
        <end position="87"/>
    </location>
</feature>
<evidence type="ECO:0000256" key="7">
    <source>
        <dbReference type="SAM" id="Phobius"/>
    </source>
</evidence>
<dbReference type="EMBL" id="FODY01000003">
    <property type="protein sequence ID" value="SEO63316.1"/>
    <property type="molecule type" value="Genomic_DNA"/>
</dbReference>
<keyword evidence="5 7" id="KW-1133">Transmembrane helix</keyword>
<comment type="subcellular location">
    <subcellularLocation>
        <location evidence="1">Cell membrane</location>
        <topology evidence="1">Multi-pass membrane protein</topology>
    </subcellularLocation>
</comment>
<dbReference type="PANTHER" id="PTHR33452:SF1">
    <property type="entry name" value="INNER MEMBRANE PROTEIN YPHA-RELATED"/>
    <property type="match status" value="1"/>
</dbReference>
<evidence type="ECO:0000256" key="4">
    <source>
        <dbReference type="ARBA" id="ARBA00022692"/>
    </source>
</evidence>
<comment type="similarity">
    <text evidence="2">Belongs to the DoxX family.</text>
</comment>
<keyword evidence="3" id="KW-1003">Cell membrane</keyword>
<keyword evidence="9" id="KW-1185">Reference proteome</keyword>
<dbReference type="InterPro" id="IPR051907">
    <property type="entry name" value="DoxX-like_oxidoreductase"/>
</dbReference>
<dbReference type="Pfam" id="PF07681">
    <property type="entry name" value="DoxX"/>
    <property type="match status" value="1"/>
</dbReference>
<dbReference type="GO" id="GO:0005886">
    <property type="term" value="C:plasma membrane"/>
    <property type="evidence" value="ECO:0007669"/>
    <property type="project" value="UniProtKB-SubCell"/>
</dbReference>
<dbReference type="PANTHER" id="PTHR33452">
    <property type="entry name" value="OXIDOREDUCTASE CATD-RELATED"/>
    <property type="match status" value="1"/>
</dbReference>
<dbReference type="RefSeq" id="WP_091744186.1">
    <property type="nucleotide sequence ID" value="NZ_FODY01000003.1"/>
</dbReference>
<evidence type="ECO:0000313" key="9">
    <source>
        <dbReference type="Proteomes" id="UP000198847"/>
    </source>
</evidence>
<accession>A0A1H8RAE2</accession>
<proteinExistence type="inferred from homology"/>
<evidence type="ECO:0000256" key="3">
    <source>
        <dbReference type="ARBA" id="ARBA00022475"/>
    </source>
</evidence>
<keyword evidence="4 7" id="KW-0812">Transmembrane</keyword>